<keyword evidence="7" id="KW-0406">Ion transport</keyword>
<dbReference type="InterPro" id="IPR000531">
    <property type="entry name" value="Beta-barrel_TonB"/>
</dbReference>
<evidence type="ECO:0000313" key="15">
    <source>
        <dbReference type="EMBL" id="EHJ61731.1"/>
    </source>
</evidence>
<gene>
    <name evidence="15" type="ORF">NSU_1492</name>
</gene>
<dbReference type="EMBL" id="AGFM01000017">
    <property type="protein sequence ID" value="EHJ61731.1"/>
    <property type="molecule type" value="Genomic_DNA"/>
</dbReference>
<dbReference type="InterPro" id="IPR012910">
    <property type="entry name" value="Plug_dom"/>
</dbReference>
<evidence type="ECO:0000256" key="7">
    <source>
        <dbReference type="ARBA" id="ARBA00023065"/>
    </source>
</evidence>
<evidence type="ECO:0000256" key="11">
    <source>
        <dbReference type="PROSITE-ProRule" id="PRU01360"/>
    </source>
</evidence>
<comment type="similarity">
    <text evidence="11 12">Belongs to the TonB-dependent receptor family.</text>
</comment>
<comment type="caution">
    <text evidence="15">The sequence shown here is derived from an EMBL/GenBank/DDBJ whole genome shotgun (WGS) entry which is preliminary data.</text>
</comment>
<keyword evidence="16" id="KW-1185">Reference proteome</keyword>
<protein>
    <recommendedName>
        <fullName evidence="17">TonB-dependent receptor</fullName>
    </recommendedName>
</protein>
<evidence type="ECO:0000256" key="6">
    <source>
        <dbReference type="ARBA" id="ARBA00023004"/>
    </source>
</evidence>
<feature type="domain" description="TonB-dependent receptor-like beta-barrel" evidence="13">
    <location>
        <begin position="296"/>
        <end position="713"/>
    </location>
</feature>
<evidence type="ECO:0000256" key="1">
    <source>
        <dbReference type="ARBA" id="ARBA00004571"/>
    </source>
</evidence>
<organism evidence="15 16">
    <name type="scientific">Novosphingobium pentaromativorans US6-1</name>
    <dbReference type="NCBI Taxonomy" id="1088721"/>
    <lineage>
        <taxon>Bacteria</taxon>
        <taxon>Pseudomonadati</taxon>
        <taxon>Pseudomonadota</taxon>
        <taxon>Alphaproteobacteria</taxon>
        <taxon>Sphingomonadales</taxon>
        <taxon>Sphingomonadaceae</taxon>
        <taxon>Novosphingobium</taxon>
    </lineage>
</organism>
<keyword evidence="6" id="KW-0408">Iron</keyword>
<evidence type="ECO:0000259" key="14">
    <source>
        <dbReference type="Pfam" id="PF07715"/>
    </source>
</evidence>
<dbReference type="AlphaFoldDB" id="G6EAU4"/>
<evidence type="ECO:0000256" key="4">
    <source>
        <dbReference type="ARBA" id="ARBA00022496"/>
    </source>
</evidence>
<accession>G6EAU4</accession>
<dbReference type="InterPro" id="IPR039426">
    <property type="entry name" value="TonB-dep_rcpt-like"/>
</dbReference>
<evidence type="ECO:0008006" key="17">
    <source>
        <dbReference type="Google" id="ProtNLM"/>
    </source>
</evidence>
<dbReference type="SUPFAM" id="SSF56935">
    <property type="entry name" value="Porins"/>
    <property type="match status" value="1"/>
</dbReference>
<keyword evidence="4" id="KW-0410">Iron transport</keyword>
<dbReference type="eggNOG" id="COG4774">
    <property type="taxonomic scope" value="Bacteria"/>
</dbReference>
<sequence length="800" mass="85374">MATCLFHAPAMAQDSASAADDQSAQASHGGIEEIVVTAQRREQNLQDVPVAVTAVTASTIEGNRIQNVNDLSSIAPNLSVREGAGGSKLPQYSLRGIYTYGSAIGADKGVSLYIDGVYIQSVVGSILDFADIERIEVLRGPQGTLFGRNATGGAISVTTRKPTGVLGFRQDATIGNFNQLRTKTRVDLPRIGPFAITASYMHSERDGDTRNLGAGTQVDFGPATNGAKGVYTAPRRLGDENNEGVFVAVDADFDPDLKVSYKFDYAQSDYTAGATGLSYLAGPSALQYGGTPPSLAGYSFYNASPNPMTPISLTRPDAVNNAYSLGGMTKSQGHNLTLEWSATDNLTLKNIAAYRTSETTNTLTQLDGLGGLQLPATSGGFPFVFVLNNSSNDDRTFTNEFQLNYSTDRVNVTAGLLYFDYHQVAGGAPNLYNVLSGSPVIGQNTSSFPTPFVLPRNTGYVPSEVDVTSKAAYAQGEFHLTDALSVVGGIRFTQDKKSGRETVPGSVAMPSNGASVPIRYKDDRVTYLIGVNYKPTDDILAYAKYSTGYISGGQLATITFEPETASSLEAGVKADLFDRMLRTNVALFHVDYKNIQVATLGSLTGIPSAANFGQAIIPFADSRAYGFEFESTLVPMDGLTLTANVGYTDFDWKKDTIFAGLLNGAGAPGVKEFFRPKWTGSTSAQYKFYDVVGGGDLVFRADLNYKSKTRLSNDITPGSGPTAQADPAYVKGVTGQEQFILNGRIALTQVPIGPLKGEVAVWGRNLLDDDSIVQATGLGFAVAVIYERQRTYGLDFSIQF</sequence>
<proteinExistence type="inferred from homology"/>
<dbReference type="InterPro" id="IPR036942">
    <property type="entry name" value="Beta-barrel_TonB_sf"/>
</dbReference>
<dbReference type="PANTHER" id="PTHR32552">
    <property type="entry name" value="FERRICHROME IRON RECEPTOR-RELATED"/>
    <property type="match status" value="1"/>
</dbReference>
<keyword evidence="3 11" id="KW-1134">Transmembrane beta strand</keyword>
<dbReference type="Pfam" id="PF07715">
    <property type="entry name" value="Plug"/>
    <property type="match status" value="1"/>
</dbReference>
<keyword evidence="9 11" id="KW-0472">Membrane</keyword>
<comment type="subcellular location">
    <subcellularLocation>
        <location evidence="1 11">Cell outer membrane</location>
        <topology evidence="1 11">Multi-pass membrane protein</topology>
    </subcellularLocation>
</comment>
<dbReference type="RefSeq" id="WP_007012407.1">
    <property type="nucleotide sequence ID" value="NZ_CP009291.1"/>
</dbReference>
<evidence type="ECO:0000259" key="13">
    <source>
        <dbReference type="Pfam" id="PF00593"/>
    </source>
</evidence>
<evidence type="ECO:0000256" key="10">
    <source>
        <dbReference type="ARBA" id="ARBA00023237"/>
    </source>
</evidence>
<keyword evidence="8 12" id="KW-0798">TonB box</keyword>
<dbReference type="Proteomes" id="UP000004030">
    <property type="component" value="Unassembled WGS sequence"/>
</dbReference>
<evidence type="ECO:0000256" key="9">
    <source>
        <dbReference type="ARBA" id="ARBA00023136"/>
    </source>
</evidence>
<dbReference type="PROSITE" id="PS52016">
    <property type="entry name" value="TONB_DEPENDENT_REC_3"/>
    <property type="match status" value="1"/>
</dbReference>
<keyword evidence="2 11" id="KW-0813">Transport</keyword>
<evidence type="ECO:0000256" key="12">
    <source>
        <dbReference type="RuleBase" id="RU003357"/>
    </source>
</evidence>
<dbReference type="GO" id="GO:0009279">
    <property type="term" value="C:cell outer membrane"/>
    <property type="evidence" value="ECO:0007669"/>
    <property type="project" value="UniProtKB-SubCell"/>
</dbReference>
<evidence type="ECO:0000256" key="8">
    <source>
        <dbReference type="ARBA" id="ARBA00023077"/>
    </source>
</evidence>
<feature type="domain" description="TonB-dependent receptor plug" evidence="14">
    <location>
        <begin position="45"/>
        <end position="154"/>
    </location>
</feature>
<dbReference type="PANTHER" id="PTHR32552:SF81">
    <property type="entry name" value="TONB-DEPENDENT OUTER MEMBRANE RECEPTOR"/>
    <property type="match status" value="1"/>
</dbReference>
<keyword evidence="10 11" id="KW-0998">Cell outer membrane</keyword>
<evidence type="ECO:0000256" key="2">
    <source>
        <dbReference type="ARBA" id="ARBA00022448"/>
    </source>
</evidence>
<dbReference type="PATRIC" id="fig|1088721.3.peg.1473"/>
<evidence type="ECO:0000313" key="16">
    <source>
        <dbReference type="Proteomes" id="UP000004030"/>
    </source>
</evidence>
<dbReference type="Gene3D" id="2.40.170.20">
    <property type="entry name" value="TonB-dependent receptor, beta-barrel domain"/>
    <property type="match status" value="1"/>
</dbReference>
<dbReference type="GO" id="GO:0006826">
    <property type="term" value="P:iron ion transport"/>
    <property type="evidence" value="ECO:0007669"/>
    <property type="project" value="UniProtKB-KW"/>
</dbReference>
<evidence type="ECO:0000256" key="5">
    <source>
        <dbReference type="ARBA" id="ARBA00022692"/>
    </source>
</evidence>
<evidence type="ECO:0000256" key="3">
    <source>
        <dbReference type="ARBA" id="ARBA00022452"/>
    </source>
</evidence>
<reference evidence="15 16" key="1">
    <citation type="journal article" date="2012" name="J. Bacteriol.">
        <title>Genome sequence of benzo(a)pyrene-degrading bacterium Novosphingobium pentaromativorans US6-1.</title>
        <authorList>
            <person name="Luo Y.R."/>
            <person name="Kang S.G."/>
            <person name="Kim S.J."/>
            <person name="Kim M.R."/>
            <person name="Li N."/>
            <person name="Lee J.H."/>
            <person name="Kwon K.K."/>
        </authorList>
    </citation>
    <scope>NUCLEOTIDE SEQUENCE [LARGE SCALE GENOMIC DNA]</scope>
    <source>
        <strain evidence="15 16">US6-1</strain>
    </source>
</reference>
<dbReference type="Pfam" id="PF00593">
    <property type="entry name" value="TonB_dep_Rec_b-barrel"/>
    <property type="match status" value="1"/>
</dbReference>
<name>G6EAU4_9SPHN</name>
<dbReference type="STRING" id="1088721.JI59_12705"/>
<keyword evidence="5 11" id="KW-0812">Transmembrane</keyword>